<dbReference type="SUPFAM" id="SSF101941">
    <property type="entry name" value="NAC domain"/>
    <property type="match status" value="1"/>
</dbReference>
<comment type="caution">
    <text evidence="7">The sequence shown here is derived from an EMBL/GenBank/DDBJ whole genome shotgun (WGS) entry which is preliminary data.</text>
</comment>
<organism evidence="7 8">
    <name type="scientific">Clitoria ternatea</name>
    <name type="common">Butterfly pea</name>
    <dbReference type="NCBI Taxonomy" id="43366"/>
    <lineage>
        <taxon>Eukaryota</taxon>
        <taxon>Viridiplantae</taxon>
        <taxon>Streptophyta</taxon>
        <taxon>Embryophyta</taxon>
        <taxon>Tracheophyta</taxon>
        <taxon>Spermatophyta</taxon>
        <taxon>Magnoliopsida</taxon>
        <taxon>eudicotyledons</taxon>
        <taxon>Gunneridae</taxon>
        <taxon>Pentapetalae</taxon>
        <taxon>rosids</taxon>
        <taxon>fabids</taxon>
        <taxon>Fabales</taxon>
        <taxon>Fabaceae</taxon>
        <taxon>Papilionoideae</taxon>
        <taxon>50 kb inversion clade</taxon>
        <taxon>NPAAA clade</taxon>
        <taxon>indigoferoid/millettioid clade</taxon>
        <taxon>Phaseoleae</taxon>
        <taxon>Clitoria</taxon>
    </lineage>
</organism>
<dbReference type="InterPro" id="IPR036093">
    <property type="entry name" value="NAC_dom_sf"/>
</dbReference>
<dbReference type="GO" id="GO:0005634">
    <property type="term" value="C:nucleus"/>
    <property type="evidence" value="ECO:0007669"/>
    <property type="project" value="UniProtKB-SubCell"/>
</dbReference>
<dbReference type="PANTHER" id="PTHR31744:SF230">
    <property type="entry name" value="NAC DOMAIN-CONTAINING PROTEIN"/>
    <property type="match status" value="1"/>
</dbReference>
<dbReference type="FunFam" id="2.170.150.80:FF:000003">
    <property type="entry name" value="NAC domain-containing protein"/>
    <property type="match status" value="1"/>
</dbReference>
<dbReference type="GO" id="GO:0006355">
    <property type="term" value="P:regulation of DNA-templated transcription"/>
    <property type="evidence" value="ECO:0007669"/>
    <property type="project" value="InterPro"/>
</dbReference>
<keyword evidence="3" id="KW-0238">DNA-binding</keyword>
<dbReference type="Proteomes" id="UP001359559">
    <property type="component" value="Unassembled WGS sequence"/>
</dbReference>
<keyword evidence="4" id="KW-0804">Transcription</keyword>
<evidence type="ECO:0000256" key="5">
    <source>
        <dbReference type="ARBA" id="ARBA00023242"/>
    </source>
</evidence>
<feature type="domain" description="NAC" evidence="6">
    <location>
        <begin position="38"/>
        <end position="187"/>
    </location>
</feature>
<name>A0AAN9PR89_CLITE</name>
<evidence type="ECO:0000256" key="2">
    <source>
        <dbReference type="ARBA" id="ARBA00023015"/>
    </source>
</evidence>
<dbReference type="GO" id="GO:0003677">
    <property type="term" value="F:DNA binding"/>
    <property type="evidence" value="ECO:0007669"/>
    <property type="project" value="UniProtKB-KW"/>
</dbReference>
<sequence>MHPHLPVDHAFHCFLPFGFTPCTSEFKPRTNMNAFSHVPPGFRFHPTDEELVDYYLRKKVASKRIDLDVIRDVDLYKIEPWDLQELCKIGSDDQNEWYFFSHKDKKYPTGTRTNRATKAGFWKATGRDKAIYSRHSLIGMRKTLVFYKGRAPNGQKSDWIMHEYRLETNENGTPQEEGWVVCRVFKKRLTTMRKMGEYESSCWYDDQVSFMQELESPRKISHPNYASYQQHYPCKQELELQYNIRHDAFLQLPQLESPKVPQSSTNLSCCSPVVLPFGYSNNNNGNAMQSEEQILLQQQSLQLLYGNNNQAVDQVTDWRVFDKLVASQLSHDQHVSKETSYSNVAEQIKLLADEPEKQEIGNDYASTSISSCQIDLWK</sequence>
<gene>
    <name evidence="7" type="ORF">RJT34_05457</name>
</gene>
<dbReference type="Gene3D" id="2.170.150.80">
    <property type="entry name" value="NAC domain"/>
    <property type="match status" value="1"/>
</dbReference>
<reference evidence="7 8" key="1">
    <citation type="submission" date="2024-01" db="EMBL/GenBank/DDBJ databases">
        <title>The genomes of 5 underutilized Papilionoideae crops provide insights into root nodulation and disease resistance.</title>
        <authorList>
            <person name="Yuan L."/>
        </authorList>
    </citation>
    <scope>NUCLEOTIDE SEQUENCE [LARGE SCALE GENOMIC DNA]</scope>
    <source>
        <strain evidence="7">LY-2023</strain>
        <tissue evidence="7">Leaf</tissue>
    </source>
</reference>
<evidence type="ECO:0000256" key="3">
    <source>
        <dbReference type="ARBA" id="ARBA00023125"/>
    </source>
</evidence>
<comment type="subcellular location">
    <subcellularLocation>
        <location evidence="1">Nucleus</location>
    </subcellularLocation>
</comment>
<evidence type="ECO:0000256" key="1">
    <source>
        <dbReference type="ARBA" id="ARBA00004123"/>
    </source>
</evidence>
<evidence type="ECO:0000256" key="4">
    <source>
        <dbReference type="ARBA" id="ARBA00023163"/>
    </source>
</evidence>
<dbReference type="PANTHER" id="PTHR31744">
    <property type="entry name" value="PROTEIN CUP-SHAPED COTYLEDON 2-RELATED"/>
    <property type="match status" value="1"/>
</dbReference>
<evidence type="ECO:0000313" key="8">
    <source>
        <dbReference type="Proteomes" id="UP001359559"/>
    </source>
</evidence>
<evidence type="ECO:0000313" key="7">
    <source>
        <dbReference type="EMBL" id="KAK7309035.1"/>
    </source>
</evidence>
<keyword evidence="5" id="KW-0539">Nucleus</keyword>
<proteinExistence type="predicted"/>
<dbReference type="PROSITE" id="PS51005">
    <property type="entry name" value="NAC"/>
    <property type="match status" value="1"/>
</dbReference>
<evidence type="ECO:0000259" key="6">
    <source>
        <dbReference type="PROSITE" id="PS51005"/>
    </source>
</evidence>
<keyword evidence="2" id="KW-0805">Transcription regulation</keyword>
<keyword evidence="8" id="KW-1185">Reference proteome</keyword>
<dbReference type="InterPro" id="IPR003441">
    <property type="entry name" value="NAC-dom"/>
</dbReference>
<protein>
    <recommendedName>
        <fullName evidence="6">NAC domain-containing protein</fullName>
    </recommendedName>
</protein>
<dbReference type="EMBL" id="JAYKXN010000002">
    <property type="protein sequence ID" value="KAK7309035.1"/>
    <property type="molecule type" value="Genomic_DNA"/>
</dbReference>
<accession>A0AAN9PR89</accession>
<dbReference type="AlphaFoldDB" id="A0AAN9PR89"/>
<dbReference type="Pfam" id="PF02365">
    <property type="entry name" value="NAM"/>
    <property type="match status" value="1"/>
</dbReference>